<dbReference type="GeneID" id="109724976"/>
<reference evidence="1" key="1">
    <citation type="journal article" date="2015" name="Nat. Genet.">
        <title>The pineapple genome and the evolution of CAM photosynthesis.</title>
        <authorList>
            <person name="Ming R."/>
            <person name="VanBuren R."/>
            <person name="Wai C.M."/>
            <person name="Tang H."/>
            <person name="Schatz M.C."/>
            <person name="Bowers J.E."/>
            <person name="Lyons E."/>
            <person name="Wang M.L."/>
            <person name="Chen J."/>
            <person name="Biggers E."/>
            <person name="Zhang J."/>
            <person name="Huang L."/>
            <person name="Zhang L."/>
            <person name="Miao W."/>
            <person name="Zhang J."/>
            <person name="Ye Z."/>
            <person name="Miao C."/>
            <person name="Lin Z."/>
            <person name="Wang H."/>
            <person name="Zhou H."/>
            <person name="Yim W.C."/>
            <person name="Priest H.D."/>
            <person name="Zheng C."/>
            <person name="Woodhouse M."/>
            <person name="Edger P.P."/>
            <person name="Guyot R."/>
            <person name="Guo H.B."/>
            <person name="Guo H."/>
            <person name="Zheng G."/>
            <person name="Singh R."/>
            <person name="Sharma A."/>
            <person name="Min X."/>
            <person name="Zheng Y."/>
            <person name="Lee H."/>
            <person name="Gurtowski J."/>
            <person name="Sedlazeck F.J."/>
            <person name="Harkess A."/>
            <person name="McKain M.R."/>
            <person name="Liao Z."/>
            <person name="Fang J."/>
            <person name="Liu J."/>
            <person name="Zhang X."/>
            <person name="Zhang Q."/>
            <person name="Hu W."/>
            <person name="Qin Y."/>
            <person name="Wang K."/>
            <person name="Chen L.Y."/>
            <person name="Shirley N."/>
            <person name="Lin Y.R."/>
            <person name="Liu L.Y."/>
            <person name="Hernandez A.G."/>
            <person name="Wright C.L."/>
            <person name="Bulone V."/>
            <person name="Tuskan G.A."/>
            <person name="Heath K."/>
            <person name="Zee F."/>
            <person name="Moore P.H."/>
            <person name="Sunkar R."/>
            <person name="Leebens-Mack J.H."/>
            <person name="Mockler T."/>
            <person name="Bennetzen J.L."/>
            <person name="Freeling M."/>
            <person name="Sankoff D."/>
            <person name="Paterson A.H."/>
            <person name="Zhu X."/>
            <person name="Yang X."/>
            <person name="Smith J.A."/>
            <person name="Cushman J.C."/>
            <person name="Paull R.E."/>
            <person name="Yu Q."/>
        </authorList>
    </citation>
    <scope>NUCLEOTIDE SEQUENCE [LARGE SCALE GENOMIC DNA]</scope>
    <source>
        <strain evidence="1">cv. F153</strain>
    </source>
</reference>
<evidence type="ECO:0000313" key="1">
    <source>
        <dbReference type="Proteomes" id="UP000515123"/>
    </source>
</evidence>
<evidence type="ECO:0000313" key="2">
    <source>
        <dbReference type="RefSeq" id="XP_020109584.1"/>
    </source>
</evidence>
<protein>
    <submittedName>
        <fullName evidence="2">Uncharacterized protein LOC109724976</fullName>
    </submittedName>
</protein>
<accession>A0A6P5GNY1</accession>
<keyword evidence="1" id="KW-1185">Reference proteome</keyword>
<gene>
    <name evidence="2" type="primary">LOC109724976</name>
</gene>
<proteinExistence type="predicted"/>
<reference evidence="2" key="2">
    <citation type="submission" date="2025-08" db="UniProtKB">
        <authorList>
            <consortium name="RefSeq"/>
        </authorList>
    </citation>
    <scope>IDENTIFICATION</scope>
    <source>
        <tissue evidence="2">Leaf</tissue>
    </source>
</reference>
<name>A0A6P5GNY1_ANACO</name>
<dbReference type="RefSeq" id="XP_020109584.1">
    <property type="nucleotide sequence ID" value="XM_020253995.1"/>
</dbReference>
<sequence length="100" mass="11532">MSASAWGEQAKLVMVYHSLAEAMLIFANLRDLSLLGSIRALLPSCSGRRWWWCCWWLLLSFSSFPVSLSRQMMILAHPEKYNPNILGADSWFRDLYTLFG</sequence>
<organism evidence="1 2">
    <name type="scientific">Ananas comosus</name>
    <name type="common">Pineapple</name>
    <name type="synonym">Ananas ananas</name>
    <dbReference type="NCBI Taxonomy" id="4615"/>
    <lineage>
        <taxon>Eukaryota</taxon>
        <taxon>Viridiplantae</taxon>
        <taxon>Streptophyta</taxon>
        <taxon>Embryophyta</taxon>
        <taxon>Tracheophyta</taxon>
        <taxon>Spermatophyta</taxon>
        <taxon>Magnoliopsida</taxon>
        <taxon>Liliopsida</taxon>
        <taxon>Poales</taxon>
        <taxon>Bromeliaceae</taxon>
        <taxon>Bromelioideae</taxon>
        <taxon>Ananas</taxon>
    </lineage>
</organism>
<dbReference type="AlphaFoldDB" id="A0A6P5GNY1"/>
<dbReference type="Proteomes" id="UP000515123">
    <property type="component" value="Linkage group 19"/>
</dbReference>